<dbReference type="PATRIC" id="fig|279113.9.peg.5244"/>
<name>A0A127QCK1_9BURK</name>
<evidence type="ECO:0000259" key="1">
    <source>
        <dbReference type="Pfam" id="PF00072"/>
    </source>
</evidence>
<organism evidence="3 4">
    <name type="scientific">Collimonas pratensis</name>
    <dbReference type="NCBI Taxonomy" id="279113"/>
    <lineage>
        <taxon>Bacteria</taxon>
        <taxon>Pseudomonadati</taxon>
        <taxon>Pseudomonadota</taxon>
        <taxon>Betaproteobacteria</taxon>
        <taxon>Burkholderiales</taxon>
        <taxon>Oxalobacteraceae</taxon>
        <taxon>Collimonas</taxon>
    </lineage>
</organism>
<dbReference type="Gene3D" id="3.40.50.2300">
    <property type="match status" value="1"/>
</dbReference>
<dbReference type="InterPro" id="IPR001789">
    <property type="entry name" value="Sig_transdc_resp-reg_receiver"/>
</dbReference>
<accession>A0A127QCK1</accession>
<dbReference type="InterPro" id="IPR011006">
    <property type="entry name" value="CheY-like_superfamily"/>
</dbReference>
<dbReference type="Pfam" id="PF08667">
    <property type="entry name" value="BetR"/>
    <property type="match status" value="1"/>
</dbReference>
<gene>
    <name evidence="3" type="ORF">CPter91_5289</name>
</gene>
<dbReference type="AlphaFoldDB" id="A0A127QCK1"/>
<dbReference type="KEGG" id="cpra:CPter91_5289"/>
<dbReference type="Proteomes" id="UP000074561">
    <property type="component" value="Chromosome"/>
</dbReference>
<protein>
    <submittedName>
        <fullName evidence="3">Response regulator</fullName>
    </submittedName>
</protein>
<dbReference type="STRING" id="279113.CPter91_5289"/>
<sequence length="285" mass="31695">MQAAENIFDSATVAEGVRKLMEGRGIPRRRQSKELTRILNLSFSHAHRKLKGTSPWTLEQLKKISEHFNEPVGTLDLTHYSSATTENDGEIHDAIFVVGERELSCIAWIGGQAAIQHRAEFVALKTEHGWRIVENCPALDGSAPRHQVEKIEIHVHQPHLPSIAVIDDDKNSADNLRDYLNETGFKATSFYSHASLEAAMQETEFDGYVVDWLLGSTTTEQLIRSIRLSYNSAAPIILLTGQLITGKANESDVARVIVQFNVICQEKPTRLSIIAAELSSTIIQS</sequence>
<dbReference type="Pfam" id="PF00072">
    <property type="entry name" value="Response_reg"/>
    <property type="match status" value="1"/>
</dbReference>
<evidence type="ECO:0000313" key="4">
    <source>
        <dbReference type="Proteomes" id="UP000074561"/>
    </source>
</evidence>
<dbReference type="EMBL" id="CP013234">
    <property type="protein sequence ID" value="AMP07575.1"/>
    <property type="molecule type" value="Genomic_DNA"/>
</dbReference>
<reference evidence="3 4" key="1">
    <citation type="submission" date="2015-11" db="EMBL/GenBank/DDBJ databases">
        <title>Exploring the genomic traits of fungus-feeding bacterial genus Collimonas.</title>
        <authorList>
            <person name="Song C."/>
            <person name="Schmidt R."/>
            <person name="de Jager V."/>
            <person name="Krzyzanowska D."/>
            <person name="Jongedijk E."/>
            <person name="Cankar K."/>
            <person name="Beekwilder J."/>
            <person name="van Veen A."/>
            <person name="de Boer W."/>
            <person name="van Veen J.A."/>
            <person name="Garbeva P."/>
        </authorList>
    </citation>
    <scope>NUCLEOTIDE SEQUENCE [LARGE SCALE GENOMIC DNA]</scope>
    <source>
        <strain evidence="3 4">Ter91</strain>
    </source>
</reference>
<dbReference type="RefSeq" id="WP_061945257.1">
    <property type="nucleotide sequence ID" value="NZ_CP013234.1"/>
</dbReference>
<dbReference type="OrthoDB" id="6492361at2"/>
<dbReference type="InterPro" id="IPR013975">
    <property type="entry name" value="Tscrpt_reg_BetR_N"/>
</dbReference>
<dbReference type="CDD" id="cd00156">
    <property type="entry name" value="REC"/>
    <property type="match status" value="1"/>
</dbReference>
<feature type="domain" description="Response regulatory" evidence="1">
    <location>
        <begin position="163"/>
        <end position="242"/>
    </location>
</feature>
<evidence type="ECO:0000259" key="2">
    <source>
        <dbReference type="Pfam" id="PF08667"/>
    </source>
</evidence>
<evidence type="ECO:0000313" key="3">
    <source>
        <dbReference type="EMBL" id="AMP07575.1"/>
    </source>
</evidence>
<dbReference type="SUPFAM" id="SSF52172">
    <property type="entry name" value="CheY-like"/>
    <property type="match status" value="1"/>
</dbReference>
<proteinExistence type="predicted"/>
<dbReference type="GO" id="GO:0000160">
    <property type="term" value="P:phosphorelay signal transduction system"/>
    <property type="evidence" value="ECO:0007669"/>
    <property type="project" value="InterPro"/>
</dbReference>
<feature type="domain" description="Transcription regulator BetR N-terminal" evidence="2">
    <location>
        <begin position="11"/>
        <end position="154"/>
    </location>
</feature>